<evidence type="ECO:0000313" key="4">
    <source>
        <dbReference type="Proteomes" id="UP001595476"/>
    </source>
</evidence>
<dbReference type="PANTHER" id="PTHR43252">
    <property type="entry name" value="TRANSCRIPTIONAL REGULATOR YQJI"/>
    <property type="match status" value="1"/>
</dbReference>
<evidence type="ECO:0000313" key="3">
    <source>
        <dbReference type="EMBL" id="MFC3153087.1"/>
    </source>
</evidence>
<dbReference type="EMBL" id="JBHRSZ010000007">
    <property type="protein sequence ID" value="MFC3153087.1"/>
    <property type="molecule type" value="Genomic_DNA"/>
</dbReference>
<dbReference type="Gene3D" id="1.10.10.10">
    <property type="entry name" value="Winged helix-like DNA-binding domain superfamily/Winged helix DNA-binding domain"/>
    <property type="match status" value="1"/>
</dbReference>
<dbReference type="InterPro" id="IPR005149">
    <property type="entry name" value="Tscrpt_reg_PadR_N"/>
</dbReference>
<dbReference type="Pfam" id="PF10400">
    <property type="entry name" value="Vir_act_alpha_C"/>
    <property type="match status" value="1"/>
</dbReference>
<feature type="domain" description="Transcription regulator PadR N-terminal" evidence="1">
    <location>
        <begin position="7"/>
        <end position="80"/>
    </location>
</feature>
<dbReference type="SUPFAM" id="SSF46785">
    <property type="entry name" value="Winged helix' DNA-binding domain"/>
    <property type="match status" value="1"/>
</dbReference>
<protein>
    <submittedName>
        <fullName evidence="3">PadR family transcriptional regulator</fullName>
    </submittedName>
</protein>
<organism evidence="3 4">
    <name type="scientific">Litoribrevibacter euphylliae</name>
    <dbReference type="NCBI Taxonomy" id="1834034"/>
    <lineage>
        <taxon>Bacteria</taxon>
        <taxon>Pseudomonadati</taxon>
        <taxon>Pseudomonadota</taxon>
        <taxon>Gammaproteobacteria</taxon>
        <taxon>Oceanospirillales</taxon>
        <taxon>Oceanospirillaceae</taxon>
        <taxon>Litoribrevibacter</taxon>
    </lineage>
</organism>
<dbReference type="Pfam" id="PF03551">
    <property type="entry name" value="PadR"/>
    <property type="match status" value="1"/>
</dbReference>
<dbReference type="InterPro" id="IPR018309">
    <property type="entry name" value="Tscrpt_reg_PadR_C"/>
</dbReference>
<dbReference type="RefSeq" id="WP_386723002.1">
    <property type="nucleotide sequence ID" value="NZ_JBHRSZ010000007.1"/>
</dbReference>
<evidence type="ECO:0000259" key="1">
    <source>
        <dbReference type="Pfam" id="PF03551"/>
    </source>
</evidence>
<proteinExistence type="predicted"/>
<comment type="caution">
    <text evidence="3">The sequence shown here is derived from an EMBL/GenBank/DDBJ whole genome shotgun (WGS) entry which is preliminary data.</text>
</comment>
<dbReference type="InterPro" id="IPR036390">
    <property type="entry name" value="WH_DNA-bd_sf"/>
</dbReference>
<feature type="domain" description="Transcription regulator PadR C-terminal" evidence="2">
    <location>
        <begin position="94"/>
        <end position="175"/>
    </location>
</feature>
<dbReference type="Proteomes" id="UP001595476">
    <property type="component" value="Unassembled WGS sequence"/>
</dbReference>
<name>A0ABV7HP77_9GAMM</name>
<dbReference type="Gene3D" id="6.10.140.190">
    <property type="match status" value="1"/>
</dbReference>
<dbReference type="PANTHER" id="PTHR43252:SF4">
    <property type="entry name" value="TRANSCRIPTIONAL REGULATORY PROTEIN"/>
    <property type="match status" value="1"/>
</dbReference>
<reference evidence="4" key="1">
    <citation type="journal article" date="2019" name="Int. J. Syst. Evol. Microbiol.">
        <title>The Global Catalogue of Microorganisms (GCM) 10K type strain sequencing project: providing services to taxonomists for standard genome sequencing and annotation.</title>
        <authorList>
            <consortium name="The Broad Institute Genomics Platform"/>
            <consortium name="The Broad Institute Genome Sequencing Center for Infectious Disease"/>
            <person name="Wu L."/>
            <person name="Ma J."/>
        </authorList>
    </citation>
    <scope>NUCLEOTIDE SEQUENCE [LARGE SCALE GENOMIC DNA]</scope>
    <source>
        <strain evidence="4">KCTC 52438</strain>
    </source>
</reference>
<sequence>MSLKHSLLVLLAEQSSTGYELSQKYKEAIGFFWKASHQQIYKQLKELTADGWVTFEEQSQQGKPDKKKYQVTDSGFQELQRWLSSEIKPAKANDALLVMLYGGKHVEHQVLLQEIERHKGLHEKNLKKLEAIQGLYLSLSKAQQKEYRLPYLTLKRGLSSEKAWLQWAEEVIEELSDAAQ</sequence>
<dbReference type="InterPro" id="IPR036388">
    <property type="entry name" value="WH-like_DNA-bd_sf"/>
</dbReference>
<gene>
    <name evidence="3" type="ORF">ACFOEK_18750</name>
</gene>
<keyword evidence="4" id="KW-1185">Reference proteome</keyword>
<accession>A0ABV7HP77</accession>
<evidence type="ECO:0000259" key="2">
    <source>
        <dbReference type="Pfam" id="PF10400"/>
    </source>
</evidence>